<evidence type="ECO:0000256" key="2">
    <source>
        <dbReference type="ARBA" id="ARBA00022723"/>
    </source>
</evidence>
<sequence>MVPYRAVLDVPHALVEWVTMLIVTREGDRRCKLPPSQRALAALVYLRKNDTLTQIAAGFGISVGTAHAYVHSVVTLLASRAPGLTAALRAVGARYVLLDGTLAECDRVGDSRADYSGKHRKHGVNLQVITAPDGTLVWISPAHAGRVHDLTAARRHRIIATCIRLGIPILADKAYQGAGDLIAVPHRRRPGKDLTLKQKSVNRAHSRLRWPVERAIARLKTWRILRKARISPNRLTSIARAILTLESYR</sequence>
<dbReference type="Pfam" id="PF13359">
    <property type="entry name" value="DDE_Tnp_4"/>
    <property type="match status" value="1"/>
</dbReference>
<evidence type="ECO:0000313" key="5">
    <source>
        <dbReference type="EMBL" id="WTP91294.1"/>
    </source>
</evidence>
<dbReference type="PANTHER" id="PTHR23080">
    <property type="entry name" value="THAP DOMAIN PROTEIN"/>
    <property type="match status" value="1"/>
</dbReference>
<evidence type="ECO:0000259" key="4">
    <source>
        <dbReference type="Pfam" id="PF13613"/>
    </source>
</evidence>
<proteinExistence type="predicted"/>
<comment type="cofactor">
    <cofactor evidence="1">
        <name>a divalent metal cation</name>
        <dbReference type="ChEBI" id="CHEBI:60240"/>
    </cofactor>
</comment>
<feature type="domain" description="Transposase Helix-turn-helix" evidence="4">
    <location>
        <begin position="31"/>
        <end position="82"/>
    </location>
</feature>
<reference evidence="5" key="1">
    <citation type="submission" date="2022-10" db="EMBL/GenBank/DDBJ databases">
        <title>The complete genomes of actinobacterial strains from the NBC collection.</title>
        <authorList>
            <person name="Joergensen T.S."/>
            <person name="Alvarez Arevalo M."/>
            <person name="Sterndorff E.B."/>
            <person name="Faurdal D."/>
            <person name="Vuksanovic O."/>
            <person name="Mourched A.-S."/>
            <person name="Charusanti P."/>
            <person name="Shaw S."/>
            <person name="Blin K."/>
            <person name="Weber T."/>
        </authorList>
    </citation>
    <scope>NUCLEOTIDE SEQUENCE</scope>
    <source>
        <strain evidence="5">NBC 00180</strain>
    </source>
</reference>
<evidence type="ECO:0000256" key="1">
    <source>
        <dbReference type="ARBA" id="ARBA00001968"/>
    </source>
</evidence>
<dbReference type="EMBL" id="CP108140">
    <property type="protein sequence ID" value="WTP91294.1"/>
    <property type="molecule type" value="Genomic_DNA"/>
</dbReference>
<keyword evidence="2" id="KW-0479">Metal-binding</keyword>
<feature type="domain" description="DDE Tnp4" evidence="3">
    <location>
        <begin position="98"/>
        <end position="245"/>
    </location>
</feature>
<dbReference type="Pfam" id="PF13613">
    <property type="entry name" value="HTH_Tnp_4"/>
    <property type="match status" value="1"/>
</dbReference>
<name>A0AAU1IAZ0_9ACTN</name>
<gene>
    <name evidence="5" type="ORF">OG477_40885</name>
</gene>
<dbReference type="InterPro" id="IPR027805">
    <property type="entry name" value="Transposase_HTH_dom"/>
</dbReference>
<evidence type="ECO:0000259" key="3">
    <source>
        <dbReference type="Pfam" id="PF13359"/>
    </source>
</evidence>
<dbReference type="GO" id="GO:0046872">
    <property type="term" value="F:metal ion binding"/>
    <property type="evidence" value="ECO:0007669"/>
    <property type="project" value="UniProtKB-KW"/>
</dbReference>
<dbReference type="AlphaFoldDB" id="A0AAU1IAZ0"/>
<organism evidence="5">
    <name type="scientific">Streptomyces sp. NBC_00180</name>
    <dbReference type="NCBI Taxonomy" id="2903632"/>
    <lineage>
        <taxon>Bacteria</taxon>
        <taxon>Bacillati</taxon>
        <taxon>Actinomycetota</taxon>
        <taxon>Actinomycetes</taxon>
        <taxon>Kitasatosporales</taxon>
        <taxon>Streptomycetaceae</taxon>
        <taxon>Streptomyces</taxon>
    </lineage>
</organism>
<protein>
    <submittedName>
        <fullName evidence="5">Transposase</fullName>
    </submittedName>
</protein>
<dbReference type="InterPro" id="IPR027806">
    <property type="entry name" value="HARBI1_dom"/>
</dbReference>
<accession>A0AAU1IAZ0</accession>